<dbReference type="VEuPathDB" id="AmoebaDB:EIN_155280"/>
<dbReference type="InterPro" id="IPR006571">
    <property type="entry name" value="TLDc_dom"/>
</dbReference>
<keyword evidence="1" id="KW-0175">Coiled coil</keyword>
<sequence>MENELTALSALCTNAAKAVSDLNKNKKEYNFVDNNTLNIDQRIENAEGHFDRLDEIFERKKNITTLLNTILTDLDNASNKIKSEMALYSTESDNEKLYEIFNLRIALLEKKCKMDIKLSKDKTYKIVQAKNSKIDQIMKSQKFINAKKQHDEEAEKVKREHITLEEEAGLEKLTGMKIVDVVFDSDKDDWSENTSVFDTKVINKSNLCFLVEDANHNKFGGVYTGSINTVNKFISSGSSYIFSLVRSGTLNPKKFGKTGNYPDCEFVLNSQNNSCLFVFGCGKYGCDYDILVSKKGQNDSHCIPSTYTAKYNELTDNDNFTPKSVVVFQLN</sequence>
<feature type="domain" description="TLDc" evidence="2">
    <location>
        <begin position="181"/>
        <end position="330"/>
    </location>
</feature>
<organism evidence="3">
    <name type="scientific">Entamoeba invadens</name>
    <dbReference type="NCBI Taxonomy" id="33085"/>
    <lineage>
        <taxon>Eukaryota</taxon>
        <taxon>Amoebozoa</taxon>
        <taxon>Evosea</taxon>
        <taxon>Archamoebae</taxon>
        <taxon>Mastigamoebida</taxon>
        <taxon>Entamoebidae</taxon>
        <taxon>Entamoeba</taxon>
    </lineage>
</organism>
<evidence type="ECO:0000256" key="1">
    <source>
        <dbReference type="SAM" id="Coils"/>
    </source>
</evidence>
<evidence type="ECO:0000259" key="2">
    <source>
        <dbReference type="Pfam" id="PF07534"/>
    </source>
</evidence>
<dbReference type="Pfam" id="PF07534">
    <property type="entry name" value="TLD"/>
    <property type="match status" value="1"/>
</dbReference>
<dbReference type="EMBL" id="AK422439">
    <property type="protein sequence ID" value="BAN40918.1"/>
    <property type="molecule type" value="mRNA"/>
</dbReference>
<protein>
    <recommendedName>
        <fullName evidence="2">TLDc domain-containing protein</fullName>
    </recommendedName>
</protein>
<feature type="coiled-coil region" evidence="1">
    <location>
        <begin position="140"/>
        <end position="167"/>
    </location>
</feature>
<evidence type="ECO:0000313" key="3">
    <source>
        <dbReference type="EMBL" id="BAN40918.1"/>
    </source>
</evidence>
<reference evidence="3" key="1">
    <citation type="submission" date="2012-06" db="EMBL/GenBank/DDBJ databases">
        <title>Short 5' UTR of Entamoeba genes.</title>
        <authorList>
            <person name="Hiranuka K."/>
            <person name="Kumagai M."/>
            <person name="Wakaguri H."/>
            <person name="Suzuki Y."/>
            <person name="Sugano S."/>
            <person name="Watanabe J."/>
            <person name="Makioka A."/>
        </authorList>
    </citation>
    <scope>NUCLEOTIDE SEQUENCE</scope>
    <source>
        <strain evidence="3">IP1</strain>
    </source>
</reference>
<accession>S0B070</accession>
<dbReference type="AlphaFoldDB" id="S0B070"/>
<name>S0B070_ENTIV</name>
<proteinExistence type="evidence at transcript level"/>